<accession>A0ABW2TRV0</accession>
<gene>
    <name evidence="1" type="ORF">ACFQV2_22835</name>
</gene>
<evidence type="ECO:0000313" key="1">
    <source>
        <dbReference type="EMBL" id="MFC7615899.1"/>
    </source>
</evidence>
<name>A0ABW2TRV0_9PSEU</name>
<protein>
    <submittedName>
        <fullName evidence="1">Uncharacterized protein</fullName>
    </submittedName>
</protein>
<reference evidence="2" key="1">
    <citation type="journal article" date="2019" name="Int. J. Syst. Evol. Microbiol.">
        <title>The Global Catalogue of Microorganisms (GCM) 10K type strain sequencing project: providing services to taxonomists for standard genome sequencing and annotation.</title>
        <authorList>
            <consortium name="The Broad Institute Genomics Platform"/>
            <consortium name="The Broad Institute Genome Sequencing Center for Infectious Disease"/>
            <person name="Wu L."/>
            <person name="Ma J."/>
        </authorList>
    </citation>
    <scope>NUCLEOTIDE SEQUENCE [LARGE SCALE GENOMIC DNA]</scope>
    <source>
        <strain evidence="2">JCM 17695</strain>
    </source>
</reference>
<dbReference type="EMBL" id="JBHTEY010000004">
    <property type="protein sequence ID" value="MFC7615899.1"/>
    <property type="molecule type" value="Genomic_DNA"/>
</dbReference>
<keyword evidence="2" id="KW-1185">Reference proteome</keyword>
<proteinExistence type="predicted"/>
<comment type="caution">
    <text evidence="1">The sequence shown here is derived from an EMBL/GenBank/DDBJ whole genome shotgun (WGS) entry which is preliminary data.</text>
</comment>
<sequence>MDRVQEQLAFLGLDDVALHRHSAEIAIDRFDHWDGSALIGQAMVCTCTGTYKSDDPSLRAA</sequence>
<organism evidence="1 2">
    <name type="scientific">Actinokineospora soli</name>
    <dbReference type="NCBI Taxonomy" id="1048753"/>
    <lineage>
        <taxon>Bacteria</taxon>
        <taxon>Bacillati</taxon>
        <taxon>Actinomycetota</taxon>
        <taxon>Actinomycetes</taxon>
        <taxon>Pseudonocardiales</taxon>
        <taxon>Pseudonocardiaceae</taxon>
        <taxon>Actinokineospora</taxon>
    </lineage>
</organism>
<evidence type="ECO:0000313" key="2">
    <source>
        <dbReference type="Proteomes" id="UP001596512"/>
    </source>
</evidence>
<dbReference type="Proteomes" id="UP001596512">
    <property type="component" value="Unassembled WGS sequence"/>
</dbReference>